<dbReference type="PANTHER" id="PTHR30154:SF34">
    <property type="entry name" value="TRANSCRIPTIONAL REGULATOR AZLB"/>
    <property type="match status" value="1"/>
</dbReference>
<evidence type="ECO:0000313" key="6">
    <source>
        <dbReference type="Proteomes" id="UP001501585"/>
    </source>
</evidence>
<dbReference type="InterPro" id="IPR019888">
    <property type="entry name" value="Tscrpt_reg_AsnC-like"/>
</dbReference>
<dbReference type="PROSITE" id="PS00519">
    <property type="entry name" value="HTH_ASNC_1"/>
    <property type="match status" value="2"/>
</dbReference>
<evidence type="ECO:0000256" key="3">
    <source>
        <dbReference type="ARBA" id="ARBA00023163"/>
    </source>
</evidence>
<feature type="domain" description="HTH asnC-type" evidence="4">
    <location>
        <begin position="176"/>
        <end position="236"/>
    </location>
</feature>
<dbReference type="EMBL" id="BAAAPC010000005">
    <property type="protein sequence ID" value="GAA1990223.1"/>
    <property type="molecule type" value="Genomic_DNA"/>
</dbReference>
<dbReference type="Gene3D" id="1.10.10.10">
    <property type="entry name" value="Winged helix-like DNA-binding domain superfamily/Winged helix DNA-binding domain"/>
    <property type="match status" value="2"/>
</dbReference>
<sequence>MIWPQEGAVSGGKGRRHGNERHAIVLDAVDVALMRALQGDGRATYQALADGVGLSRTAVRARVRHLVGTGAIRIVGVLHAGVLGMEVLGQVSFNVSGPVAPVLREIAPRDAVTFAAQTAGRFPLVADLRVRDDEALANELAALRALPGVTGVEVFRADSVIKDAYSSVRRLRDIVIDPLDWRLVRHLQRDGRASYAELARQVGLSQAAARSRVVRLIDAGVVHVTALVEPSMVGADEQLGFGVRCRGDASAAAVHIGTLSGVSFLATGFGRYDIVGGVTAADRHSLIEAVEAIRSNGEVAYVETWEHLSVAKERRRGDPGVSVASAATAEQGGLLRQGACSGDPVTV</sequence>
<name>A0ABP5E3C3_9ACTN</name>
<keyword evidence="2" id="KW-0238">DNA-binding</keyword>
<evidence type="ECO:0000313" key="5">
    <source>
        <dbReference type="EMBL" id="GAA1990223.1"/>
    </source>
</evidence>
<organism evidence="5 6">
    <name type="scientific">Nocardiopsis rhodophaea</name>
    <dbReference type="NCBI Taxonomy" id="280238"/>
    <lineage>
        <taxon>Bacteria</taxon>
        <taxon>Bacillati</taxon>
        <taxon>Actinomycetota</taxon>
        <taxon>Actinomycetes</taxon>
        <taxon>Streptosporangiales</taxon>
        <taxon>Nocardiopsidaceae</taxon>
        <taxon>Nocardiopsis</taxon>
    </lineage>
</organism>
<evidence type="ECO:0000256" key="1">
    <source>
        <dbReference type="ARBA" id="ARBA00023015"/>
    </source>
</evidence>
<dbReference type="InterPro" id="IPR011008">
    <property type="entry name" value="Dimeric_a/b-barrel"/>
</dbReference>
<dbReference type="SUPFAM" id="SSF54909">
    <property type="entry name" value="Dimeric alpha+beta barrel"/>
    <property type="match status" value="1"/>
</dbReference>
<keyword evidence="6" id="KW-1185">Reference proteome</keyword>
<protein>
    <submittedName>
        <fullName evidence="5">Lrp/AsnC family transcriptional regulator</fullName>
    </submittedName>
</protein>
<dbReference type="InterPro" id="IPR036388">
    <property type="entry name" value="WH-like_DNA-bd_sf"/>
</dbReference>
<evidence type="ECO:0000256" key="2">
    <source>
        <dbReference type="ARBA" id="ARBA00023125"/>
    </source>
</evidence>
<keyword evidence="1" id="KW-0805">Transcription regulation</keyword>
<evidence type="ECO:0000259" key="4">
    <source>
        <dbReference type="PROSITE" id="PS50956"/>
    </source>
</evidence>
<reference evidence="6" key="1">
    <citation type="journal article" date="2019" name="Int. J. Syst. Evol. Microbiol.">
        <title>The Global Catalogue of Microorganisms (GCM) 10K type strain sequencing project: providing services to taxonomists for standard genome sequencing and annotation.</title>
        <authorList>
            <consortium name="The Broad Institute Genomics Platform"/>
            <consortium name="The Broad Institute Genome Sequencing Center for Infectious Disease"/>
            <person name="Wu L."/>
            <person name="Ma J."/>
        </authorList>
    </citation>
    <scope>NUCLEOTIDE SEQUENCE [LARGE SCALE GENOMIC DNA]</scope>
    <source>
        <strain evidence="6">JCM 15313</strain>
    </source>
</reference>
<keyword evidence="3" id="KW-0804">Transcription</keyword>
<dbReference type="SUPFAM" id="SSF46785">
    <property type="entry name" value="Winged helix' DNA-binding domain"/>
    <property type="match status" value="2"/>
</dbReference>
<dbReference type="InterPro" id="IPR036390">
    <property type="entry name" value="WH_DNA-bd_sf"/>
</dbReference>
<dbReference type="Pfam" id="PF13404">
    <property type="entry name" value="HTH_AsnC-type"/>
    <property type="match status" value="2"/>
</dbReference>
<dbReference type="PROSITE" id="PS50956">
    <property type="entry name" value="HTH_ASNC_2"/>
    <property type="match status" value="2"/>
</dbReference>
<dbReference type="SMART" id="SM00344">
    <property type="entry name" value="HTH_ASNC"/>
    <property type="match status" value="2"/>
</dbReference>
<accession>A0ABP5E3C3</accession>
<dbReference type="InterPro" id="IPR000485">
    <property type="entry name" value="AsnC-type_HTH_dom"/>
</dbReference>
<dbReference type="PANTHER" id="PTHR30154">
    <property type="entry name" value="LEUCINE-RESPONSIVE REGULATORY PROTEIN"/>
    <property type="match status" value="1"/>
</dbReference>
<feature type="domain" description="HTH asnC-type" evidence="4">
    <location>
        <begin position="26"/>
        <end position="86"/>
    </location>
</feature>
<gene>
    <name evidence="5" type="ORF">GCM10009799_15180</name>
</gene>
<dbReference type="PRINTS" id="PR00033">
    <property type="entry name" value="HTHASNC"/>
</dbReference>
<dbReference type="Proteomes" id="UP001501585">
    <property type="component" value="Unassembled WGS sequence"/>
</dbReference>
<proteinExistence type="predicted"/>
<dbReference type="InterPro" id="IPR019885">
    <property type="entry name" value="Tscrpt_reg_HTH_AsnC-type_CS"/>
</dbReference>
<comment type="caution">
    <text evidence="5">The sequence shown here is derived from an EMBL/GenBank/DDBJ whole genome shotgun (WGS) entry which is preliminary data.</text>
</comment>